<accession>A0ABS7Z5V7</accession>
<dbReference type="Pfam" id="PF13620">
    <property type="entry name" value="CarboxypepD_reg"/>
    <property type="match status" value="1"/>
</dbReference>
<organism evidence="2 3">
    <name type="scientific">Sphingobacterium bovistauri</name>
    <dbReference type="NCBI Taxonomy" id="2781959"/>
    <lineage>
        <taxon>Bacteria</taxon>
        <taxon>Pseudomonadati</taxon>
        <taxon>Bacteroidota</taxon>
        <taxon>Sphingobacteriia</taxon>
        <taxon>Sphingobacteriales</taxon>
        <taxon>Sphingobacteriaceae</taxon>
        <taxon>Sphingobacterium</taxon>
    </lineage>
</organism>
<feature type="domain" description="Outer membrane protein beta-barrel" evidence="1">
    <location>
        <begin position="459"/>
        <end position="920"/>
    </location>
</feature>
<dbReference type="InterPro" id="IPR008969">
    <property type="entry name" value="CarboxyPept-like_regulatory"/>
</dbReference>
<dbReference type="EMBL" id="JADEYP010000018">
    <property type="protein sequence ID" value="MCA5005563.1"/>
    <property type="molecule type" value="Genomic_DNA"/>
</dbReference>
<evidence type="ECO:0000259" key="1">
    <source>
        <dbReference type="Pfam" id="PF14905"/>
    </source>
</evidence>
<gene>
    <name evidence="2" type="ORF">IPZ78_10405</name>
</gene>
<dbReference type="SUPFAM" id="SSF49464">
    <property type="entry name" value="Carboxypeptidase regulatory domain-like"/>
    <property type="match status" value="1"/>
</dbReference>
<keyword evidence="2" id="KW-0675">Receptor</keyword>
<protein>
    <submittedName>
        <fullName evidence="2">TonB-dependent receptor</fullName>
    </submittedName>
</protein>
<evidence type="ECO:0000313" key="2">
    <source>
        <dbReference type="EMBL" id="MCA5005563.1"/>
    </source>
</evidence>
<dbReference type="Gene3D" id="2.60.40.1120">
    <property type="entry name" value="Carboxypeptidase-like, regulatory domain"/>
    <property type="match status" value="1"/>
</dbReference>
<dbReference type="Pfam" id="PF14905">
    <property type="entry name" value="OMP_b-brl_3"/>
    <property type="match status" value="1"/>
</dbReference>
<comment type="caution">
    <text evidence="2">The sequence shown here is derived from an EMBL/GenBank/DDBJ whole genome shotgun (WGS) entry which is preliminary data.</text>
</comment>
<dbReference type="InterPro" id="IPR041700">
    <property type="entry name" value="OMP_b-brl_3"/>
</dbReference>
<dbReference type="SUPFAM" id="SSF56935">
    <property type="entry name" value="Porins"/>
    <property type="match status" value="1"/>
</dbReference>
<dbReference type="RefSeq" id="WP_225553416.1">
    <property type="nucleotide sequence ID" value="NZ_JADEYP010000018.1"/>
</dbReference>
<proteinExistence type="predicted"/>
<sequence>MRSNQCYVLLTFILFFNISNSFSQVKLSGTITDGTDNLKLHKATIALLNPKDSILVNFTRSGENGNFSISKLDTGSYKLIVSYPQYADYVQDLKILADHNVGTVKLSKAFLLLDEISVTGKIPVVIKGDTIEYNAGSFNVDKDAKVDDLLKVLPGITVDADGKITAQGKEVKKVLLDGEEFFGNDPTLITKNIRADMVDKVQVYEKKSDLNDRTGVDDGERTQTVNITLKGDKKKGAFGQAQSGYGSGNYYGLKGMANRFNGAQKIAAYAISANDGMVSLGFEDGEKYGALDGNVEMMEGGGIMITSSGSSDGMDSWSSTFRGDGIPSALNMGASFSDKFKGDKHKLNVNYRRGQMDVENNSQNFSQNNLPDLASIQQSTGLTLNESKSHNANMRYDLKVDSTSDMTLKFGYNKINRDNFSRNNSSESNLDEILLNDTYSTNNNTSINEVLNASVMFTKRFKKLRRSLTLNTSISSNNTDGVSNYFSKSKLYQTSDSLLIDQLKNNIWENSNLDASLNYTEPLSKNITGTFGYTLANSKSYTLNQSFNKNDRSGEYDILDQSLLNDLDNNNLRNSFNTGLNYKKNTITLNVSNTLSFESIKRNYNNLSHSLKRDQVSFNPSVSMNYQISKSKGLYLNYYGRTTQPDLNQFEPLKQNDNPLINYLDNPDLESGFNHSMYAYFNSYKQLKDISVYFGADLNQNTNAVNSLVTFYPESGRRDIQYVNVNKSNISSSIYGGYRRPIWKKIALSMNIGANLGYQNNYNYLALANTNSQLNNTENYSLSPNIGFSTYKANKWSFQARLSPGYRISKSTLQPDLDINNFIFNSYLDVSYTFLKDYKIVMNMEQSHEAATKTLPEFNVANVSGYVSKKFLKDKSLEAQFFVNDLLNKNTGVRRYQSGYTFSQSTNDVLRRYGMFKLIYNFTTMRGDN</sequence>
<name>A0ABS7Z5V7_9SPHI</name>
<reference evidence="2" key="1">
    <citation type="submission" date="2020-10" db="EMBL/GenBank/DDBJ databases">
        <authorList>
            <person name="Lu T."/>
            <person name="Wang Q."/>
            <person name="Han X."/>
        </authorList>
    </citation>
    <scope>NUCLEOTIDE SEQUENCE</scope>
    <source>
        <strain evidence="2">WQ 366</strain>
    </source>
</reference>
<dbReference type="Proteomes" id="UP001165302">
    <property type="component" value="Unassembled WGS sequence"/>
</dbReference>
<evidence type="ECO:0000313" key="3">
    <source>
        <dbReference type="Proteomes" id="UP001165302"/>
    </source>
</evidence>
<keyword evidence="3" id="KW-1185">Reference proteome</keyword>